<name>A0AAV1ZHV5_9ARAC</name>
<accession>A0AAV1ZHV5</accession>
<proteinExistence type="predicted"/>
<evidence type="ECO:0000313" key="2">
    <source>
        <dbReference type="Proteomes" id="UP001497382"/>
    </source>
</evidence>
<dbReference type="EMBL" id="CAXIEN010000052">
    <property type="protein sequence ID" value="CAL1270997.1"/>
    <property type="molecule type" value="Genomic_DNA"/>
</dbReference>
<organism evidence="1 2">
    <name type="scientific">Larinioides sclopetarius</name>
    <dbReference type="NCBI Taxonomy" id="280406"/>
    <lineage>
        <taxon>Eukaryota</taxon>
        <taxon>Metazoa</taxon>
        <taxon>Ecdysozoa</taxon>
        <taxon>Arthropoda</taxon>
        <taxon>Chelicerata</taxon>
        <taxon>Arachnida</taxon>
        <taxon>Araneae</taxon>
        <taxon>Araneomorphae</taxon>
        <taxon>Entelegynae</taxon>
        <taxon>Araneoidea</taxon>
        <taxon>Araneidae</taxon>
        <taxon>Larinioides</taxon>
    </lineage>
</organism>
<comment type="caution">
    <text evidence="1">The sequence shown here is derived from an EMBL/GenBank/DDBJ whole genome shotgun (WGS) entry which is preliminary data.</text>
</comment>
<protein>
    <submittedName>
        <fullName evidence="1">Uncharacterized protein</fullName>
    </submittedName>
</protein>
<sequence>MIPNCSSLFCVRWMFIAWGTPSEFFFVIIRIREVAVA</sequence>
<reference evidence="1 2" key="1">
    <citation type="submission" date="2024-04" db="EMBL/GenBank/DDBJ databases">
        <authorList>
            <person name="Rising A."/>
            <person name="Reimegard J."/>
            <person name="Sonavane S."/>
            <person name="Akerstrom W."/>
            <person name="Nylinder S."/>
            <person name="Hedman E."/>
            <person name="Kallberg Y."/>
        </authorList>
    </citation>
    <scope>NUCLEOTIDE SEQUENCE [LARGE SCALE GENOMIC DNA]</scope>
</reference>
<gene>
    <name evidence="1" type="ORF">LARSCL_LOCUS5602</name>
</gene>
<dbReference type="Proteomes" id="UP001497382">
    <property type="component" value="Unassembled WGS sequence"/>
</dbReference>
<keyword evidence="2" id="KW-1185">Reference proteome</keyword>
<evidence type="ECO:0000313" key="1">
    <source>
        <dbReference type="EMBL" id="CAL1270997.1"/>
    </source>
</evidence>
<dbReference type="AlphaFoldDB" id="A0AAV1ZHV5"/>